<comment type="caution">
    <text evidence="1">The sequence shown here is derived from an EMBL/GenBank/DDBJ whole genome shotgun (WGS) entry which is preliminary data.</text>
</comment>
<dbReference type="Gene3D" id="1.25.40.10">
    <property type="entry name" value="Tetratricopeptide repeat domain"/>
    <property type="match status" value="1"/>
</dbReference>
<dbReference type="SUPFAM" id="SSF48452">
    <property type="entry name" value="TPR-like"/>
    <property type="match status" value="1"/>
</dbReference>
<evidence type="ECO:0008006" key="2">
    <source>
        <dbReference type="Google" id="ProtNLM"/>
    </source>
</evidence>
<name>X0XC89_9ZZZZ</name>
<dbReference type="AlphaFoldDB" id="X0XC89"/>
<sequence>MVGCLTVAGLLCFSQVCIAANLKQADKLFEKGTYQEALKAYKEVFKHPRDRETKWKAFFRTCESLTHLWRYGEAAQLLTDTPLPQRTSHRARILILRAELYCQFLREYRRILNRDVIDSEDKGVFALTRDEVKSRIEQAFQELWDLRKSLTWMPLSREGYYIEVKNIDKGMYPTVFDYVVLRYSDYLLFYGLDESSPYFVEKQQGKKLPDAAIVIREELNKKVNFKDFPSLLAA</sequence>
<gene>
    <name evidence="1" type="ORF">S01H1_65969</name>
</gene>
<proteinExistence type="predicted"/>
<evidence type="ECO:0000313" key="1">
    <source>
        <dbReference type="EMBL" id="GAG40809.1"/>
    </source>
</evidence>
<reference evidence="1" key="1">
    <citation type="journal article" date="2014" name="Front. Microbiol.">
        <title>High frequency of phylogenetically diverse reductive dehalogenase-homologous genes in deep subseafloor sedimentary metagenomes.</title>
        <authorList>
            <person name="Kawai M."/>
            <person name="Futagami T."/>
            <person name="Toyoda A."/>
            <person name="Takaki Y."/>
            <person name="Nishi S."/>
            <person name="Hori S."/>
            <person name="Arai W."/>
            <person name="Tsubouchi T."/>
            <person name="Morono Y."/>
            <person name="Uchiyama I."/>
            <person name="Ito T."/>
            <person name="Fujiyama A."/>
            <person name="Inagaki F."/>
            <person name="Takami H."/>
        </authorList>
    </citation>
    <scope>NUCLEOTIDE SEQUENCE</scope>
    <source>
        <strain evidence="1">Expedition CK06-06</strain>
    </source>
</reference>
<protein>
    <recommendedName>
        <fullName evidence="2">Outer membrane lipoprotein BamD-like domain-containing protein</fullName>
    </recommendedName>
</protein>
<dbReference type="InterPro" id="IPR011990">
    <property type="entry name" value="TPR-like_helical_dom_sf"/>
</dbReference>
<feature type="non-terminal residue" evidence="1">
    <location>
        <position position="234"/>
    </location>
</feature>
<organism evidence="1">
    <name type="scientific">marine sediment metagenome</name>
    <dbReference type="NCBI Taxonomy" id="412755"/>
    <lineage>
        <taxon>unclassified sequences</taxon>
        <taxon>metagenomes</taxon>
        <taxon>ecological metagenomes</taxon>
    </lineage>
</organism>
<dbReference type="EMBL" id="BARS01043592">
    <property type="protein sequence ID" value="GAG40809.1"/>
    <property type="molecule type" value="Genomic_DNA"/>
</dbReference>
<accession>X0XC89</accession>